<protein>
    <submittedName>
        <fullName evidence="2">Uncharacterized protein</fullName>
    </submittedName>
</protein>
<keyword evidence="3" id="KW-1185">Reference proteome</keyword>
<accession>A0A8B6F4R0</accession>
<evidence type="ECO:0000256" key="1">
    <source>
        <dbReference type="SAM" id="Phobius"/>
    </source>
</evidence>
<proteinExistence type="predicted"/>
<feature type="transmembrane region" description="Helical" evidence="1">
    <location>
        <begin position="7"/>
        <end position="23"/>
    </location>
</feature>
<sequence>MELKRKYAIAAVLLVLIIAWILIPNNVLQTVSDKTTVVLNVFGNRKAATSKSTPKLPLNTSPTDPLEIIRRDCGQLCDTSRKGSPGPYFDHVNADINCQAIFRNQYVDRGHELPHAPKSIPKNLMIEYTMNNRIPVKYWYFDSQYLGKTARSPVWTEKGIEDWIISAKQGKLRGNYGAGETNALRDALKHAPGIVDGRVMVIGSENPWVEACVLEAGAREVFTLEYGSIKSEHPKVKTIVPLDFRMRYLNNTLGTFDAIVTFSSIEHSGLGRYGDALNPWGDIIAIARAWCVTKPGGSLTIGVQYNYDHEYLRFNADRWYGKIRYPYLTTNWKQHYRGKGSQRVHVFTK</sequence>
<dbReference type="Pfam" id="PF03269">
    <property type="entry name" value="DUF268"/>
    <property type="match status" value="1"/>
</dbReference>
<gene>
    <name evidence="2" type="ORF">MGAL_10B044415</name>
</gene>
<dbReference type="AlphaFoldDB" id="A0A8B6F4R0"/>
<evidence type="ECO:0000313" key="2">
    <source>
        <dbReference type="EMBL" id="VDI43441.1"/>
    </source>
</evidence>
<keyword evidence="1" id="KW-1133">Transmembrane helix</keyword>
<dbReference type="SUPFAM" id="SSF53335">
    <property type="entry name" value="S-adenosyl-L-methionine-dependent methyltransferases"/>
    <property type="match status" value="1"/>
</dbReference>
<dbReference type="InterPro" id="IPR004951">
    <property type="entry name" value="DUF268_CAE_spp"/>
</dbReference>
<dbReference type="EMBL" id="UYJE01006151">
    <property type="protein sequence ID" value="VDI43441.1"/>
    <property type="molecule type" value="Genomic_DNA"/>
</dbReference>
<comment type="caution">
    <text evidence="2">The sequence shown here is derived from an EMBL/GenBank/DDBJ whole genome shotgun (WGS) entry which is preliminary data.</text>
</comment>
<reference evidence="2" key="1">
    <citation type="submission" date="2018-11" db="EMBL/GenBank/DDBJ databases">
        <authorList>
            <person name="Alioto T."/>
            <person name="Alioto T."/>
        </authorList>
    </citation>
    <scope>NUCLEOTIDE SEQUENCE</scope>
</reference>
<dbReference type="Proteomes" id="UP000596742">
    <property type="component" value="Unassembled WGS sequence"/>
</dbReference>
<name>A0A8B6F4R0_MYTGA</name>
<evidence type="ECO:0000313" key="3">
    <source>
        <dbReference type="Proteomes" id="UP000596742"/>
    </source>
</evidence>
<keyword evidence="1" id="KW-0812">Transmembrane</keyword>
<organism evidence="2 3">
    <name type="scientific">Mytilus galloprovincialis</name>
    <name type="common">Mediterranean mussel</name>
    <dbReference type="NCBI Taxonomy" id="29158"/>
    <lineage>
        <taxon>Eukaryota</taxon>
        <taxon>Metazoa</taxon>
        <taxon>Spiralia</taxon>
        <taxon>Lophotrochozoa</taxon>
        <taxon>Mollusca</taxon>
        <taxon>Bivalvia</taxon>
        <taxon>Autobranchia</taxon>
        <taxon>Pteriomorphia</taxon>
        <taxon>Mytilida</taxon>
        <taxon>Mytiloidea</taxon>
        <taxon>Mytilidae</taxon>
        <taxon>Mytilinae</taxon>
        <taxon>Mytilus</taxon>
    </lineage>
</organism>
<keyword evidence="1" id="KW-0472">Membrane</keyword>
<dbReference type="InterPro" id="IPR029063">
    <property type="entry name" value="SAM-dependent_MTases_sf"/>
</dbReference>
<dbReference type="OrthoDB" id="428346at2759"/>